<dbReference type="PROSITE" id="PS51295">
    <property type="entry name" value="CRM"/>
    <property type="match status" value="2"/>
</dbReference>
<dbReference type="AlphaFoldDB" id="A0A8T0G390"/>
<keyword evidence="11" id="KW-1185">Reference proteome</keyword>
<sequence>MRAMAMRLGITPTFHLSCRLRLLRLESLCQSTVSYSSLVRLPISKRNLQLHSGSSFPRLGLWRRSVVAITSGPIEDAEVPPQKKRYDLSSGFLQNRRPRETVGLRNSAQEDDDSDDGDEGWENSVRSRAGAGDYKSRDYRFRDRKPSSEEDSDEDWRQDGPESRRQPTTSRGLEDVRNSRGLEDARNSRGPSGLEPRSRGIRSRREEDDEVGDWMGTKEPSKNFKSSSLYTDVKYNQQGARSARYTPLPPPSGVSGNSAKISRAPHERTNPKPRKQPKDSVSSPSEPPRVESDVRIGYDDATASSFMPAVIKPEQPYIYSYTETPKVAPVGFREPVYSPFGPEGVKRPWTGRPPLAKSKKKPREFDSFNPPPQGKKGVKPVQQPGPFPEGEGPKLGRSREEIMGAPLTDAEVKELVMRAQKEDRQLNLGRDGLTHNMLDLIHQHWKRRRVCKIKCKGVPTVDMDNVCNVLEEKSGGKIILRAGGSVFLFRGRNYNYKTRPIIPIMLWKPPTPIYPKLIEKAPAGLTLEEANDLRRLGRRLAPICHLGKNGVYLNLVRDVRNAFRVDDLVKVDCKRMNPSDYKKIGAKLKDLVPCVLLSFEHESILMWKGPKLQADNTDGVEQGNSGEAVKPFRKELPEAGQELLEQTLTQVDSEILDSAENSDIEEEGGNEYDDDTDTDELTDHEIESAYQYDNEQESDQEKEEEEHDADIESSYDNKEDDGEGDAEKARKRDERIADRVAEFESRWQEAISSSEVLVLDEHEVDPDTVFAVVKSHFGGAYGAPAQPRNKRNSNELVGKKALKKSSPRLDPSVLDRVPKDPSGLLEIDELAKLLAP</sequence>
<feature type="domain" description="CRM" evidence="9">
    <location>
        <begin position="523"/>
        <end position="619"/>
    </location>
</feature>
<keyword evidence="1" id="KW-0507">mRNA processing</keyword>
<dbReference type="SUPFAM" id="SSF75471">
    <property type="entry name" value="YhbY-like"/>
    <property type="match status" value="2"/>
</dbReference>
<evidence type="ECO:0000313" key="11">
    <source>
        <dbReference type="Proteomes" id="UP000822688"/>
    </source>
</evidence>
<organism evidence="10 11">
    <name type="scientific">Ceratodon purpureus</name>
    <name type="common">Fire moss</name>
    <name type="synonym">Dicranum purpureum</name>
    <dbReference type="NCBI Taxonomy" id="3225"/>
    <lineage>
        <taxon>Eukaryota</taxon>
        <taxon>Viridiplantae</taxon>
        <taxon>Streptophyta</taxon>
        <taxon>Embryophyta</taxon>
        <taxon>Bryophyta</taxon>
        <taxon>Bryophytina</taxon>
        <taxon>Bryopsida</taxon>
        <taxon>Dicranidae</taxon>
        <taxon>Pseudoditrichales</taxon>
        <taxon>Ditrichaceae</taxon>
        <taxon>Ceratodon</taxon>
    </lineage>
</organism>
<feature type="region of interest" description="Disordered" evidence="8">
    <location>
        <begin position="659"/>
        <end position="678"/>
    </location>
</feature>
<dbReference type="InterPro" id="IPR035920">
    <property type="entry name" value="YhbY-like_sf"/>
</dbReference>
<dbReference type="SMART" id="SM01103">
    <property type="entry name" value="CRS1_YhbY"/>
    <property type="match status" value="2"/>
</dbReference>
<feature type="compositionally biased region" description="Acidic residues" evidence="8">
    <location>
        <begin position="694"/>
        <end position="724"/>
    </location>
</feature>
<evidence type="ECO:0000313" key="10">
    <source>
        <dbReference type="EMBL" id="KAG0553570.1"/>
    </source>
</evidence>
<evidence type="ECO:0000256" key="7">
    <source>
        <dbReference type="PROSITE-ProRule" id="PRU00626"/>
    </source>
</evidence>
<gene>
    <name evidence="10" type="ORF">KC19_12G021700</name>
</gene>
<feature type="domain" description="CRM" evidence="9">
    <location>
        <begin position="405"/>
        <end position="501"/>
    </location>
</feature>
<dbReference type="PANTHER" id="PTHR46247">
    <property type="entry name" value="CRS2-ASSOCIATED FACTOR 1, CHLOROPLASTIC"/>
    <property type="match status" value="1"/>
</dbReference>
<evidence type="ECO:0000256" key="8">
    <source>
        <dbReference type="SAM" id="MobiDB-lite"/>
    </source>
</evidence>
<dbReference type="GO" id="GO:0006397">
    <property type="term" value="P:mRNA processing"/>
    <property type="evidence" value="ECO:0007669"/>
    <property type="project" value="UniProtKB-KW"/>
</dbReference>
<feature type="region of interest" description="Disordered" evidence="8">
    <location>
        <begin position="77"/>
        <end position="297"/>
    </location>
</feature>
<feature type="region of interest" description="Disordered" evidence="8">
    <location>
        <begin position="340"/>
        <end position="398"/>
    </location>
</feature>
<feature type="compositionally biased region" description="Basic and acidic residues" evidence="8">
    <location>
        <begin position="172"/>
        <end position="187"/>
    </location>
</feature>
<dbReference type="GO" id="GO:1990904">
    <property type="term" value="C:ribonucleoprotein complex"/>
    <property type="evidence" value="ECO:0007669"/>
    <property type="project" value="UniProtKB-KW"/>
</dbReference>
<dbReference type="GO" id="GO:0000373">
    <property type="term" value="P:Group II intron splicing"/>
    <property type="evidence" value="ECO:0007669"/>
    <property type="project" value="InterPro"/>
</dbReference>
<feature type="compositionally biased region" description="Low complexity" evidence="8">
    <location>
        <begin position="379"/>
        <end position="390"/>
    </location>
</feature>
<feature type="compositionally biased region" description="Acidic residues" evidence="8">
    <location>
        <begin position="109"/>
        <end position="121"/>
    </location>
</feature>
<reference evidence="10" key="1">
    <citation type="submission" date="2020-06" db="EMBL/GenBank/DDBJ databases">
        <title>WGS assembly of Ceratodon purpureus strain R40.</title>
        <authorList>
            <person name="Carey S.B."/>
            <person name="Jenkins J."/>
            <person name="Shu S."/>
            <person name="Lovell J.T."/>
            <person name="Sreedasyam A."/>
            <person name="Maumus F."/>
            <person name="Tiley G.P."/>
            <person name="Fernandez-Pozo N."/>
            <person name="Barry K."/>
            <person name="Chen C."/>
            <person name="Wang M."/>
            <person name="Lipzen A."/>
            <person name="Daum C."/>
            <person name="Saski C.A."/>
            <person name="Payton A.C."/>
            <person name="Mcbreen J.C."/>
            <person name="Conrad R.E."/>
            <person name="Kollar L.M."/>
            <person name="Olsson S."/>
            <person name="Huttunen S."/>
            <person name="Landis J.B."/>
            <person name="Wickett N.J."/>
            <person name="Johnson M.G."/>
            <person name="Rensing S.A."/>
            <person name="Grimwood J."/>
            <person name="Schmutz J."/>
            <person name="Mcdaniel S.F."/>
        </authorList>
    </citation>
    <scope>NUCLEOTIDE SEQUENCE</scope>
    <source>
        <strain evidence="10">R40</strain>
    </source>
</reference>
<feature type="compositionally biased region" description="Polar residues" evidence="8">
    <location>
        <begin position="223"/>
        <end position="240"/>
    </location>
</feature>
<dbReference type="PANTHER" id="PTHR46247:SF1">
    <property type="entry name" value="CRS2-ASSOCIATED FACTOR 1, CHLOROPLASTIC"/>
    <property type="match status" value="1"/>
</dbReference>
<feature type="compositionally biased region" description="Basic and acidic residues" evidence="8">
    <location>
        <begin position="725"/>
        <end position="734"/>
    </location>
</feature>
<evidence type="ECO:0000256" key="1">
    <source>
        <dbReference type="ARBA" id="ARBA00022664"/>
    </source>
</evidence>
<evidence type="ECO:0000256" key="4">
    <source>
        <dbReference type="ARBA" id="ARBA00022946"/>
    </source>
</evidence>
<feature type="region of interest" description="Disordered" evidence="8">
    <location>
        <begin position="689"/>
        <end position="734"/>
    </location>
</feature>
<dbReference type="Proteomes" id="UP000822688">
    <property type="component" value="Chromosome 12"/>
</dbReference>
<dbReference type="InterPro" id="IPR001890">
    <property type="entry name" value="RNA-binding_CRM"/>
</dbReference>
<feature type="compositionally biased region" description="Basic and acidic residues" evidence="8">
    <location>
        <begin position="155"/>
        <end position="165"/>
    </location>
</feature>
<proteinExistence type="predicted"/>
<dbReference type="GO" id="GO:0003723">
    <property type="term" value="F:RNA binding"/>
    <property type="evidence" value="ECO:0007669"/>
    <property type="project" value="UniProtKB-UniRule"/>
</dbReference>
<dbReference type="EMBL" id="CM026433">
    <property type="protein sequence ID" value="KAG0553570.1"/>
    <property type="molecule type" value="Genomic_DNA"/>
</dbReference>
<dbReference type="Gene3D" id="3.30.110.60">
    <property type="entry name" value="YhbY-like"/>
    <property type="match status" value="2"/>
</dbReference>
<protein>
    <recommendedName>
        <fullName evidence="9">CRM domain-containing protein</fullName>
    </recommendedName>
</protein>
<keyword evidence="6" id="KW-0687">Ribonucleoprotein</keyword>
<dbReference type="FunFam" id="3.30.110.60:FF:000002">
    <property type="entry name" value="CRS2-associated factor 1, chloroplastic"/>
    <property type="match status" value="1"/>
</dbReference>
<evidence type="ECO:0000256" key="5">
    <source>
        <dbReference type="ARBA" id="ARBA00023187"/>
    </source>
</evidence>
<feature type="compositionally biased region" description="Basic and acidic residues" evidence="8">
    <location>
        <begin position="288"/>
        <end position="297"/>
    </location>
</feature>
<dbReference type="Pfam" id="PF01985">
    <property type="entry name" value="CRS1_YhbY"/>
    <property type="match status" value="2"/>
</dbReference>
<feature type="compositionally biased region" description="Basic and acidic residues" evidence="8">
    <location>
        <begin position="134"/>
        <end position="148"/>
    </location>
</feature>
<accession>A0A8T0G390</accession>
<evidence type="ECO:0000256" key="3">
    <source>
        <dbReference type="ARBA" id="ARBA00022884"/>
    </source>
</evidence>
<name>A0A8T0G390_CERPU</name>
<keyword evidence="2" id="KW-0677">Repeat</keyword>
<feature type="region of interest" description="Disordered" evidence="8">
    <location>
        <begin position="779"/>
        <end position="818"/>
    </location>
</feature>
<keyword evidence="5" id="KW-0508">mRNA splicing</keyword>
<evidence type="ECO:0000256" key="6">
    <source>
        <dbReference type="ARBA" id="ARBA00023274"/>
    </source>
</evidence>
<evidence type="ECO:0000259" key="9">
    <source>
        <dbReference type="PROSITE" id="PS51295"/>
    </source>
</evidence>
<keyword evidence="4" id="KW-0809">Transit peptide</keyword>
<evidence type="ECO:0000256" key="2">
    <source>
        <dbReference type="ARBA" id="ARBA00022737"/>
    </source>
</evidence>
<keyword evidence="3 7" id="KW-0694">RNA-binding</keyword>
<comment type="caution">
    <text evidence="10">The sequence shown here is derived from an EMBL/GenBank/DDBJ whole genome shotgun (WGS) entry which is preliminary data.</text>
</comment>
<dbReference type="InterPro" id="IPR044599">
    <property type="entry name" value="CAF1P_plant"/>
</dbReference>